<feature type="domain" description="Polysaccharide pyruvyl transferase" evidence="1">
    <location>
        <begin position="15"/>
        <end position="291"/>
    </location>
</feature>
<sequence>MSIKIGIITYHHTINYGAILQTYAIFKFLQNKGYEVEVIDYRPESVSWEEKRYLYLSKYFLLNPLGGIKRKWNMNKFIDKYIKLSPGRFYNIDSLTQYNHAYDYMICGSDEIWNINLRGLDKAYFLDFVSNQQTLKFSYAASFGSTKVLGIDQPKISEIFKQFHAISVRDTNSVKLVKQCGFHADKVIDPTFLINYQDVIIYPKIKNKYLLVYGSLTISEAEYVKILAEKEGLEIISIGSHNFTKFGKLDLFDISPEKWLGFFSQASFVVTKFYHGVIFSLIFNKPFIVFEQQSKSVKINDLLSMLNLKQRMLSLTETDQNKIKISNDHNLWSYIMTDSEKNELNKHIEYSQDYLLYKALK</sequence>
<evidence type="ECO:0000313" key="3">
    <source>
        <dbReference type="Proteomes" id="UP001212499"/>
    </source>
</evidence>
<evidence type="ECO:0000313" key="2">
    <source>
        <dbReference type="EMBL" id="MDB9541440.1"/>
    </source>
</evidence>
<dbReference type="Proteomes" id="UP001212499">
    <property type="component" value="Unassembled WGS sequence"/>
</dbReference>
<organism evidence="2 3">
    <name type="scientific">Anabaenopsis arnoldii</name>
    <dbReference type="NCBI Taxonomy" id="2152938"/>
    <lineage>
        <taxon>Bacteria</taxon>
        <taxon>Bacillati</taxon>
        <taxon>Cyanobacteriota</taxon>
        <taxon>Cyanophyceae</taxon>
        <taxon>Nostocales</taxon>
        <taxon>Nodulariaceae</taxon>
        <taxon>Anabaenopsis</taxon>
    </lineage>
</organism>
<keyword evidence="2" id="KW-0808">Transferase</keyword>
<evidence type="ECO:0000259" key="1">
    <source>
        <dbReference type="Pfam" id="PF04230"/>
    </source>
</evidence>
<dbReference type="EMBL" id="JAQMUH010000194">
    <property type="protein sequence ID" value="MDB9541440.1"/>
    <property type="molecule type" value="Genomic_DNA"/>
</dbReference>
<name>A0ABT5AVW6_9CYAN</name>
<accession>A0ABT5AVW6</accession>
<comment type="caution">
    <text evidence="2">The sequence shown here is derived from an EMBL/GenBank/DDBJ whole genome shotgun (WGS) entry which is preliminary data.</text>
</comment>
<reference evidence="2 3" key="1">
    <citation type="submission" date="2023-01" db="EMBL/GenBank/DDBJ databases">
        <title>Genomes from the Australian National Cyanobacteria Reference Collection.</title>
        <authorList>
            <person name="Willis A."/>
            <person name="Lee E.M.F."/>
        </authorList>
    </citation>
    <scope>NUCLEOTIDE SEQUENCE [LARGE SCALE GENOMIC DNA]</scope>
    <source>
        <strain evidence="2 3">CS-1033</strain>
    </source>
</reference>
<dbReference type="RefSeq" id="WP_271734893.1">
    <property type="nucleotide sequence ID" value="NZ_JANQDP010000005.1"/>
</dbReference>
<gene>
    <name evidence="2" type="ORF">PN457_17555</name>
</gene>
<dbReference type="Pfam" id="PF04230">
    <property type="entry name" value="PS_pyruv_trans"/>
    <property type="match status" value="1"/>
</dbReference>
<dbReference type="InterPro" id="IPR007345">
    <property type="entry name" value="Polysacch_pyruvyl_Trfase"/>
</dbReference>
<proteinExistence type="predicted"/>
<protein>
    <submittedName>
        <fullName evidence="2">Polysaccharide pyruvyl transferase family protein</fullName>
    </submittedName>
</protein>
<keyword evidence="3" id="KW-1185">Reference proteome</keyword>
<dbReference type="GO" id="GO:0016740">
    <property type="term" value="F:transferase activity"/>
    <property type="evidence" value="ECO:0007669"/>
    <property type="project" value="UniProtKB-KW"/>
</dbReference>